<dbReference type="InterPro" id="IPR011009">
    <property type="entry name" value="Kinase-like_dom_sf"/>
</dbReference>
<dbReference type="AlphaFoldDB" id="A0A136IQL1"/>
<dbReference type="EMBL" id="KQ964263">
    <property type="protein sequence ID" value="KXJ87211.1"/>
    <property type="molecule type" value="Genomic_DNA"/>
</dbReference>
<dbReference type="InParanoid" id="A0A136IQL1"/>
<evidence type="ECO:0000313" key="4">
    <source>
        <dbReference type="EMBL" id="KXJ87211.1"/>
    </source>
</evidence>
<sequence>MLTVNKVLPSGCKVKHAASIGASFWAISHKITVTVQGGGGESYFLKLYMHERGQEMAQGEFESTKIWHQHAPENVPRPIGIGECANRPGRFFCLLEFRDMVAEMPVASDLVSIIAKVHECSLSPTGKFGFSIKTFAGDHPYVNGWCDTWEEYFTRLMVGTMERELLIQGPHEELELLSKQVIDKVIPRLLRPMETGGRNLKPSLVHGDLWHGNIQLDKESGKSVLYDCGSFYGHNEYDLGMWRAERYLTNKSHAQAYFHIAGISHPLEDVDDRNALYAA</sequence>
<dbReference type="EC" id="2.7.1.172" evidence="1"/>
<protein>
    <recommendedName>
        <fullName evidence="1">protein-ribulosamine 3-kinase</fullName>
        <ecNumber evidence="1">2.7.1.172</ecNumber>
    </recommendedName>
</protein>
<keyword evidence="5" id="KW-1185">Reference proteome</keyword>
<dbReference type="Gene3D" id="3.90.1200.10">
    <property type="match status" value="1"/>
</dbReference>
<dbReference type="PANTHER" id="PTHR12149">
    <property type="entry name" value="FRUCTOSAMINE 3 KINASE-RELATED PROTEIN"/>
    <property type="match status" value="1"/>
</dbReference>
<keyword evidence="3 4" id="KW-0418">Kinase</keyword>
<accession>A0A136IQL1</accession>
<dbReference type="Proteomes" id="UP000070501">
    <property type="component" value="Unassembled WGS sequence"/>
</dbReference>
<comment type="similarity">
    <text evidence="3">Belongs to the fructosamine kinase family.</text>
</comment>
<dbReference type="SUPFAM" id="SSF56112">
    <property type="entry name" value="Protein kinase-like (PK-like)"/>
    <property type="match status" value="1"/>
</dbReference>
<name>A0A136IQL1_9PEZI</name>
<comment type="catalytic activity">
    <reaction evidence="2">
        <text>N(6)-D-ribulosyl-L-lysyl-[protein] + ATP = N(6)-(3-O-phospho-D-ribulosyl)-L-lysyl-[protein] + ADP + H(+)</text>
        <dbReference type="Rhea" id="RHEA:48432"/>
        <dbReference type="Rhea" id="RHEA-COMP:12103"/>
        <dbReference type="Rhea" id="RHEA-COMP:12104"/>
        <dbReference type="ChEBI" id="CHEBI:15378"/>
        <dbReference type="ChEBI" id="CHEBI:30616"/>
        <dbReference type="ChEBI" id="CHEBI:90418"/>
        <dbReference type="ChEBI" id="CHEBI:90420"/>
        <dbReference type="ChEBI" id="CHEBI:456216"/>
        <dbReference type="EC" id="2.7.1.172"/>
    </reaction>
    <physiologicalReaction direction="left-to-right" evidence="2">
        <dbReference type="Rhea" id="RHEA:48433"/>
    </physiologicalReaction>
</comment>
<evidence type="ECO:0000256" key="3">
    <source>
        <dbReference type="PIRNR" id="PIRNR006221"/>
    </source>
</evidence>
<keyword evidence="3" id="KW-0808">Transferase</keyword>
<reference evidence="5" key="1">
    <citation type="submission" date="2016-02" db="EMBL/GenBank/DDBJ databases">
        <title>Draft genome sequence of Microdochium bolleyi, a fungal endophyte of beachgrass.</title>
        <authorList>
            <consortium name="DOE Joint Genome Institute"/>
            <person name="David A.S."/>
            <person name="May G."/>
            <person name="Haridas S."/>
            <person name="Lim J."/>
            <person name="Wang M."/>
            <person name="Labutti K."/>
            <person name="Lipzen A."/>
            <person name="Barry K."/>
            <person name="Grigoriev I.V."/>
        </authorList>
    </citation>
    <scope>NUCLEOTIDE SEQUENCE [LARGE SCALE GENOMIC DNA]</scope>
    <source>
        <strain evidence="5">J235TASD1</strain>
    </source>
</reference>
<organism evidence="4 5">
    <name type="scientific">Microdochium bolleyi</name>
    <dbReference type="NCBI Taxonomy" id="196109"/>
    <lineage>
        <taxon>Eukaryota</taxon>
        <taxon>Fungi</taxon>
        <taxon>Dikarya</taxon>
        <taxon>Ascomycota</taxon>
        <taxon>Pezizomycotina</taxon>
        <taxon>Sordariomycetes</taxon>
        <taxon>Xylariomycetidae</taxon>
        <taxon>Xylariales</taxon>
        <taxon>Microdochiaceae</taxon>
        <taxon>Microdochium</taxon>
    </lineage>
</organism>
<gene>
    <name evidence="4" type="ORF">Micbo1qcDRAFT_124737</name>
</gene>
<dbReference type="PIRSF" id="PIRSF006221">
    <property type="entry name" value="Ketosamine-3-kinase"/>
    <property type="match status" value="1"/>
</dbReference>
<dbReference type="InterPro" id="IPR016477">
    <property type="entry name" value="Fructo-/Ketosamine-3-kinase"/>
</dbReference>
<dbReference type="OrthoDB" id="5772781at2759"/>
<proteinExistence type="inferred from homology"/>
<evidence type="ECO:0000256" key="2">
    <source>
        <dbReference type="ARBA" id="ARBA00048655"/>
    </source>
</evidence>
<dbReference type="GO" id="GO:0016301">
    <property type="term" value="F:kinase activity"/>
    <property type="evidence" value="ECO:0007669"/>
    <property type="project" value="UniProtKB-UniRule"/>
</dbReference>
<dbReference type="GO" id="GO:0102193">
    <property type="term" value="F:protein-ribulosamine 3-kinase activity"/>
    <property type="evidence" value="ECO:0007669"/>
    <property type="project" value="UniProtKB-EC"/>
</dbReference>
<evidence type="ECO:0000313" key="5">
    <source>
        <dbReference type="Proteomes" id="UP000070501"/>
    </source>
</evidence>
<evidence type="ECO:0000256" key="1">
    <source>
        <dbReference type="ARBA" id="ARBA00011961"/>
    </source>
</evidence>
<dbReference type="PANTHER" id="PTHR12149:SF8">
    <property type="entry name" value="PROTEIN-RIBULOSAMINE 3-KINASE"/>
    <property type="match status" value="1"/>
</dbReference>
<dbReference type="Pfam" id="PF03881">
    <property type="entry name" value="Fructosamin_kin"/>
    <property type="match status" value="1"/>
</dbReference>